<gene>
    <name evidence="1" type="ORF">SSPO_009150</name>
</gene>
<dbReference type="AlphaFoldDB" id="A0A499UWC2"/>
<protein>
    <submittedName>
        <fullName evidence="1">Uncharacterized protein</fullName>
    </submittedName>
</protein>
<reference evidence="1 2" key="1">
    <citation type="journal article" date="2020" name="Int. J. Syst. Evol. Microbiol.">
        <title>Reclassification of Streptomyces castelarensis and Streptomyces sporoclivatus as later heterotypic synonyms of Streptomyces antimycoticus.</title>
        <authorList>
            <person name="Komaki H."/>
            <person name="Tamura T."/>
        </authorList>
    </citation>
    <scope>NUCLEOTIDE SEQUENCE [LARGE SCALE GENOMIC DNA]</scope>
    <source>
        <strain evidence="1 2">NBRC 100767</strain>
    </source>
</reference>
<organism evidence="1 2">
    <name type="scientific">Streptomyces antimycoticus</name>
    <dbReference type="NCBI Taxonomy" id="68175"/>
    <lineage>
        <taxon>Bacteria</taxon>
        <taxon>Bacillati</taxon>
        <taxon>Actinomycetota</taxon>
        <taxon>Actinomycetes</taxon>
        <taxon>Kitasatosporales</taxon>
        <taxon>Streptomycetaceae</taxon>
        <taxon>Streptomyces</taxon>
        <taxon>Streptomyces violaceusniger group</taxon>
    </lineage>
</organism>
<sequence>METASSRAVSSPAEWKVSLGEVHMGVDRGRPAEVVEELPGAGHPPTGARLLGELLEELLVFVLGDGARRGVDHRQDPLDGGVVQLRHAFPRCARPGGVCDACTVARQGEMK</sequence>
<name>A0A499UWC2_9ACTN</name>
<proteinExistence type="predicted"/>
<accession>A0A499UWC2</accession>
<evidence type="ECO:0000313" key="2">
    <source>
        <dbReference type="Proteomes" id="UP000463951"/>
    </source>
</evidence>
<dbReference type="EMBL" id="AP019620">
    <property type="protein sequence ID" value="BBJ38197.1"/>
    <property type="molecule type" value="Genomic_DNA"/>
</dbReference>
<dbReference type="Proteomes" id="UP000463951">
    <property type="component" value="Chromosome"/>
</dbReference>
<evidence type="ECO:0000313" key="1">
    <source>
        <dbReference type="EMBL" id="BBJ38197.1"/>
    </source>
</evidence>